<comment type="similarity">
    <text evidence="7 9">Belongs to the E3 ubiquitin-protein ligase UBR1-like family.</text>
</comment>
<evidence type="ECO:0000256" key="3">
    <source>
        <dbReference type="ARBA" id="ARBA00022723"/>
    </source>
</evidence>
<evidence type="ECO:0000256" key="6">
    <source>
        <dbReference type="ARBA" id="ARBA00022833"/>
    </source>
</evidence>
<dbReference type="PANTHER" id="PTHR21497:SF24">
    <property type="entry name" value="E3 UBIQUITIN-PROTEIN LIGASE UBR1"/>
    <property type="match status" value="1"/>
</dbReference>
<evidence type="ECO:0000256" key="2">
    <source>
        <dbReference type="ARBA" id="ARBA00022679"/>
    </source>
</evidence>
<dbReference type="PROSITE" id="PS51157">
    <property type="entry name" value="ZF_UBR"/>
    <property type="match status" value="1"/>
</dbReference>
<comment type="pathway">
    <text evidence="9">Protein modification; protein ubiquitination.</text>
</comment>
<comment type="caution">
    <text evidence="12">The sequence shown here is derived from an EMBL/GenBank/DDBJ whole genome shotgun (WGS) entry which is preliminary data.</text>
</comment>
<evidence type="ECO:0000313" key="12">
    <source>
        <dbReference type="EMBL" id="KAK8835926.1"/>
    </source>
</evidence>
<evidence type="ECO:0000256" key="4">
    <source>
        <dbReference type="ARBA" id="ARBA00022771"/>
    </source>
</evidence>
<dbReference type="EC" id="2.3.2.27" evidence="9"/>
<comment type="function">
    <text evidence="9">Ubiquitin ligase protein which is a component of the N-end rule pathway. Recognizes and binds to proteins bearing specific N-terminal residues that are destabilizing according to the N-end rule, leading to their ubiquitination and subsequent degradation.</text>
</comment>
<dbReference type="Proteomes" id="UP001470230">
    <property type="component" value="Unassembled WGS sequence"/>
</dbReference>
<feature type="zinc finger region" description="UBR-type" evidence="8">
    <location>
        <begin position="50"/>
        <end position="121"/>
    </location>
</feature>
<evidence type="ECO:0000256" key="10">
    <source>
        <dbReference type="SAM" id="Coils"/>
    </source>
</evidence>
<feature type="coiled-coil region" evidence="10">
    <location>
        <begin position="1061"/>
        <end position="1097"/>
    </location>
</feature>
<evidence type="ECO:0000256" key="5">
    <source>
        <dbReference type="ARBA" id="ARBA00022786"/>
    </source>
</evidence>
<dbReference type="Pfam" id="PF02207">
    <property type="entry name" value="zf-UBR"/>
    <property type="match status" value="1"/>
</dbReference>
<feature type="domain" description="UBR-type" evidence="11">
    <location>
        <begin position="50"/>
        <end position="121"/>
    </location>
</feature>
<gene>
    <name evidence="12" type="ORF">M9Y10_040307</name>
</gene>
<dbReference type="InterPro" id="IPR044046">
    <property type="entry name" value="E3_ligase_UBR-like_C"/>
</dbReference>
<evidence type="ECO:0000313" key="13">
    <source>
        <dbReference type="Proteomes" id="UP001470230"/>
    </source>
</evidence>
<dbReference type="PANTHER" id="PTHR21497">
    <property type="entry name" value="UBIQUITIN LIGASE E3 ALPHA-RELATED"/>
    <property type="match status" value="1"/>
</dbReference>
<keyword evidence="4 9" id="KW-0863">Zinc-finger</keyword>
<dbReference type="SMART" id="SM00396">
    <property type="entry name" value="ZnF_UBR1"/>
    <property type="match status" value="1"/>
</dbReference>
<evidence type="ECO:0000256" key="9">
    <source>
        <dbReference type="RuleBase" id="RU366018"/>
    </source>
</evidence>
<dbReference type="Gene3D" id="2.10.110.30">
    <property type="match status" value="1"/>
</dbReference>
<dbReference type="InterPro" id="IPR039164">
    <property type="entry name" value="UBR1-like"/>
</dbReference>
<proteinExistence type="inferred from homology"/>
<name>A0ABR2GQJ0_9EUKA</name>
<evidence type="ECO:0000256" key="8">
    <source>
        <dbReference type="PROSITE-ProRule" id="PRU00508"/>
    </source>
</evidence>
<sequence length="1527" mass="178369">MDLSSKDIKLLFICDPQEAIAKCQEIICSASNFSTFQDFYNYHLQNSHVSTCQNEWSTNRQMSIHCDDCSNSKNSCICLQCFLNGNHQGHTYVVNPNSVGNCDCGDLSLWKRSGFCKHHQGLENDSHPENYLDEKLRTALTDTVFKGAFSAIKHLTEDNGENLPIIFQFLKSFLKFGDGFRRLLVISLTERINFDKLFDSIFEATPEFNSQLQKFCGLLINDQLFKYKFCSVDSRLMADKIIPCRLTEMETGLGKMSNIKSWDSFWFHGFQSDSIKYCIDHNGFNLIEFAIQILNYMKELYSLMDRPPRSIPDFFYQFPSITRATVHLNDDQIQNLFDQIFVDVLSKGSKKGFEKSGKNDTIISTTFSKDTRPEYFQYLFDFNAVFYDIFDAFKSKDNLKFDKMFDELNRLIDIRPIFLLGKNAHGEENDKFVSKFIQKDDQFEFNEIFYDSFVKGGSFFISHPIVHSLAFLMRNDDLSRRKIAQFLKMEKYSNLRVQLGILAVKSVISQICVNQSIVPQTNLGALNYYYMFDRNAVFSNFGIPLLFPLLQLLIGLQCDVKSDFNLKEFFAFEVAKQFGFFDSDSLDIEDGNVKKIIFSFLYFTLLLVIERTLFNFDGYKYVREQIIFQLKKGVSDLNDLKNKYDLFVCDLTAATILNKVVSEVSTPRQKAKKGQNKNGGEHDVTFELKEGIDFNLISAINSFNHEKTIMNEMIQKHPESLIKIQKFEPEETYFFNQNDENNSNDLSVRLKDFLFTPTVFAIVYQTLRNDNSHKVELNEHLAMNILVLISKFIQENSDENDPSFDENLQIQYDSKLIDLISKLKRSVFELNIDSNEEATIKNIMNKKAFNLLMRMKISSTDEQPKSLVDLLLEKGEIGKNVLDQLCVQIDGISNEQEKEDLNKMKKIRAQKLKEDIMNQYKTMTMNFNKNEDDENEDDETISNTDKEICSICSNVRKNEVLSYPLYIYRTKFPFIVDKPPNVTIPIRIAMKEADVFLDDDNIMKKENNQDDEEEEENIPDPEDVFAHFLSQIPGLDITNDMSEDEIIARRERIEMLHQTIVEQYNKRMEFLNERKRQREEERKIRIQKEKEERIEREKQLEKPELPVTKQLTAGNLFVIQFGICQHLVHHDCVDKENFTCPIDRSIKNGFLPNIDDLSNDAIFSDKSNFELSEELKDSLNFFISKYSLFFKAFDEKIVDLFVELVKSISGLISTYEVRLRSLPDCLDSKKTKLLSRNLFLTCWYAYRMKGKLTMKTGFVDDVSEDVELRLTVFQKFIKRLIECDEIEESVSQKKEFLNRIISSFKKESKFENEKEFCLFLRRVCLADHFLLKQDESQSKLIDWDDILSVENLSQKFEVTFKTAEFDFKPITFAKLPKEFLRFAQEPYNYPVEKTNFYTVFNLIDYNQMIKRYNDLDEEDDSNIDYSSRLTCFNSGVAKSFLSFAQMKLSKLNYPSVLIFIGKESSNILIIEGKRLRVLRPFYLDKYGCTDIGYERRGPLFLNEERYDRVIDQILSGDFSNGLNSFST</sequence>
<reference evidence="12 13" key="1">
    <citation type="submission" date="2024-04" db="EMBL/GenBank/DDBJ databases">
        <title>Tritrichomonas musculus Genome.</title>
        <authorList>
            <person name="Alves-Ferreira E."/>
            <person name="Grigg M."/>
            <person name="Lorenzi H."/>
            <person name="Galac M."/>
        </authorList>
    </citation>
    <scope>NUCLEOTIDE SEQUENCE [LARGE SCALE GENOMIC DNA]</scope>
    <source>
        <strain evidence="12 13">EAF2021</strain>
    </source>
</reference>
<dbReference type="InterPro" id="IPR003126">
    <property type="entry name" value="Znf_UBR"/>
</dbReference>
<comment type="catalytic activity">
    <reaction evidence="1 9">
        <text>S-ubiquitinyl-[E2 ubiquitin-conjugating enzyme]-L-cysteine + [acceptor protein]-L-lysine = [E2 ubiquitin-conjugating enzyme]-L-cysteine + N(6)-ubiquitinyl-[acceptor protein]-L-lysine.</text>
        <dbReference type="EC" id="2.3.2.27"/>
    </reaction>
</comment>
<keyword evidence="5 9" id="KW-0833">Ubl conjugation pathway</keyword>
<evidence type="ECO:0000256" key="7">
    <source>
        <dbReference type="ARBA" id="ARBA00046341"/>
    </source>
</evidence>
<accession>A0ABR2GQJ0</accession>
<evidence type="ECO:0000259" key="11">
    <source>
        <dbReference type="PROSITE" id="PS51157"/>
    </source>
</evidence>
<dbReference type="CDD" id="cd19670">
    <property type="entry name" value="UBR-box_UBR1_2_3"/>
    <property type="match status" value="1"/>
</dbReference>
<keyword evidence="2 9" id="KW-0808">Transferase</keyword>
<dbReference type="Pfam" id="PF18995">
    <property type="entry name" value="PRT6_C"/>
    <property type="match status" value="1"/>
</dbReference>
<evidence type="ECO:0000256" key="1">
    <source>
        <dbReference type="ARBA" id="ARBA00000900"/>
    </source>
</evidence>
<keyword evidence="3 9" id="KW-0479">Metal-binding</keyword>
<keyword evidence="13" id="KW-1185">Reference proteome</keyword>
<keyword evidence="10" id="KW-0175">Coiled coil</keyword>
<dbReference type="EMBL" id="JAPFFF010000072">
    <property type="protein sequence ID" value="KAK8835926.1"/>
    <property type="molecule type" value="Genomic_DNA"/>
</dbReference>
<organism evidence="12 13">
    <name type="scientific">Tritrichomonas musculus</name>
    <dbReference type="NCBI Taxonomy" id="1915356"/>
    <lineage>
        <taxon>Eukaryota</taxon>
        <taxon>Metamonada</taxon>
        <taxon>Parabasalia</taxon>
        <taxon>Tritrichomonadida</taxon>
        <taxon>Tritrichomonadidae</taxon>
        <taxon>Tritrichomonas</taxon>
    </lineage>
</organism>
<keyword evidence="6 9" id="KW-0862">Zinc</keyword>
<protein>
    <recommendedName>
        <fullName evidence="9">E3 ubiquitin-protein ligase</fullName>
        <ecNumber evidence="9">2.3.2.27</ecNumber>
    </recommendedName>
</protein>